<evidence type="ECO:0000256" key="4">
    <source>
        <dbReference type="ARBA" id="ARBA00022692"/>
    </source>
</evidence>
<accession>A0A5B8NQG5</accession>
<sequence length="538" mass="60128">MASSTQKLKTITKLAYGAGDLGPAMTANILVFFLMFFFTQVAGLPPGLAGSILMIGRISDAINDPIIGVLSDRANTRWGRRLPWMFFGAIPFALIFILLWLVPEFSENETLNNWLLFSYYVVIAILFHIAYTVVNLPYIALTPELTQDYDERTGLNSFRFAFSLGASILSLVLAGVAEATYADDPRRQYVMLGSAIALLSVFALLWCSLSLQEREKRPLASPSRKKQLTFFFIFLTVIFLISSVTELLIVDNLLWGITSSLLTIITAMIAISLWFHRTHLPFAVSDVPLPKTQSDERSFKEKLKIVWNNRPFLYIVGIYLFSWLAVQLTASILPYFVVSWMGLSEQDFIQAALAVQGTALVMLFFWVQVSKRFEKKVVYTMGVLLWMIAQIGLILLQPGQVMLMYGLAVLAGTGVSVAYLIPWSMLPDVIELDELRTGERREGIFSAFMVFLQKMGLGLGLFLVGQALELAGFVETVPGEPPPDQPETALLAIRATIGVLPMLNLLAGLVLAYFYPLTRDVHKQICLDLAEKQNQEKE</sequence>
<dbReference type="CDD" id="cd17332">
    <property type="entry name" value="MFS_MelB_like"/>
    <property type="match status" value="1"/>
</dbReference>
<protein>
    <submittedName>
        <fullName evidence="8">MFS transporter</fullName>
    </submittedName>
</protein>
<feature type="transmembrane region" description="Helical" evidence="7">
    <location>
        <begin position="378"/>
        <end position="396"/>
    </location>
</feature>
<dbReference type="GO" id="GO:0005886">
    <property type="term" value="C:plasma membrane"/>
    <property type="evidence" value="ECO:0007669"/>
    <property type="project" value="UniProtKB-SubCell"/>
</dbReference>
<feature type="transmembrane region" description="Helical" evidence="7">
    <location>
        <begin position="255"/>
        <end position="275"/>
    </location>
</feature>
<feature type="transmembrane region" description="Helical" evidence="7">
    <location>
        <begin position="189"/>
        <end position="207"/>
    </location>
</feature>
<gene>
    <name evidence="8" type="ORF">FRE64_15465</name>
</gene>
<feature type="transmembrane region" description="Helical" evidence="7">
    <location>
        <begin position="402"/>
        <end position="423"/>
    </location>
</feature>
<feature type="transmembrane region" description="Helical" evidence="7">
    <location>
        <begin position="488"/>
        <end position="515"/>
    </location>
</feature>
<dbReference type="EMBL" id="CP042326">
    <property type="protein sequence ID" value="QDZ41218.1"/>
    <property type="molecule type" value="Genomic_DNA"/>
</dbReference>
<dbReference type="GO" id="GO:0008643">
    <property type="term" value="P:carbohydrate transport"/>
    <property type="evidence" value="ECO:0007669"/>
    <property type="project" value="InterPro"/>
</dbReference>
<keyword evidence="5 7" id="KW-1133">Transmembrane helix</keyword>
<keyword evidence="3" id="KW-1003">Cell membrane</keyword>
<dbReference type="RefSeq" id="WP_146297052.1">
    <property type="nucleotide sequence ID" value="NZ_CP042326.1"/>
</dbReference>
<name>A0A5B8NQG5_9CHRO</name>
<dbReference type="Pfam" id="PF13347">
    <property type="entry name" value="MFS_2"/>
    <property type="match status" value="2"/>
</dbReference>
<feature type="transmembrane region" description="Helical" evidence="7">
    <location>
        <begin position="21"/>
        <end position="42"/>
    </location>
</feature>
<dbReference type="FunFam" id="1.20.1250.20:FF:000183">
    <property type="entry name" value="sodium-dependent lysophosphatidylcholine symporter 1 isoform X2"/>
    <property type="match status" value="1"/>
</dbReference>
<dbReference type="KEGG" id="enn:FRE64_15465"/>
<feature type="transmembrane region" description="Helical" evidence="7">
    <location>
        <begin position="48"/>
        <end position="70"/>
    </location>
</feature>
<evidence type="ECO:0000256" key="2">
    <source>
        <dbReference type="ARBA" id="ARBA00022448"/>
    </source>
</evidence>
<feature type="transmembrane region" description="Helical" evidence="7">
    <location>
        <begin position="114"/>
        <end position="139"/>
    </location>
</feature>
<dbReference type="GO" id="GO:0015293">
    <property type="term" value="F:symporter activity"/>
    <property type="evidence" value="ECO:0007669"/>
    <property type="project" value="InterPro"/>
</dbReference>
<dbReference type="SUPFAM" id="SSF103473">
    <property type="entry name" value="MFS general substrate transporter"/>
    <property type="match status" value="1"/>
</dbReference>
<evidence type="ECO:0000313" key="8">
    <source>
        <dbReference type="EMBL" id="QDZ41218.1"/>
    </source>
</evidence>
<dbReference type="Gene3D" id="1.20.1250.20">
    <property type="entry name" value="MFS general substrate transporter like domains"/>
    <property type="match status" value="2"/>
</dbReference>
<reference evidence="8" key="1">
    <citation type="submission" date="2019-08" db="EMBL/GenBank/DDBJ databases">
        <title>Carotenoids and Carotenoid Binding Proteins in the Halophilic Cyanobacterium Euhalothece sp. ZM00.</title>
        <authorList>
            <person name="Cho S.M."/>
            <person name="Song J.Y."/>
            <person name="Park Y.-I."/>
        </authorList>
    </citation>
    <scope>NUCLEOTIDE SEQUENCE [LARGE SCALE GENOMIC DNA]</scope>
    <source>
        <strain evidence="8">Z-M001</strain>
    </source>
</reference>
<evidence type="ECO:0000256" key="6">
    <source>
        <dbReference type="ARBA" id="ARBA00023136"/>
    </source>
</evidence>
<dbReference type="PANTHER" id="PTHR11328">
    <property type="entry name" value="MAJOR FACILITATOR SUPERFAMILY DOMAIN-CONTAINING PROTEIN"/>
    <property type="match status" value="1"/>
</dbReference>
<dbReference type="AlphaFoldDB" id="A0A5B8NQG5"/>
<dbReference type="PANTHER" id="PTHR11328:SF24">
    <property type="entry name" value="MAJOR FACILITATOR SUPERFAMILY (MFS) PROFILE DOMAIN-CONTAINING PROTEIN"/>
    <property type="match status" value="1"/>
</dbReference>
<evidence type="ECO:0000256" key="1">
    <source>
        <dbReference type="ARBA" id="ARBA00004651"/>
    </source>
</evidence>
<feature type="transmembrane region" description="Helical" evidence="7">
    <location>
        <begin position="160"/>
        <end position="177"/>
    </location>
</feature>
<dbReference type="OrthoDB" id="9764596at2"/>
<evidence type="ECO:0000256" key="5">
    <source>
        <dbReference type="ARBA" id="ARBA00022989"/>
    </source>
</evidence>
<feature type="transmembrane region" description="Helical" evidence="7">
    <location>
        <begin position="82"/>
        <end position="102"/>
    </location>
</feature>
<keyword evidence="4 7" id="KW-0812">Transmembrane</keyword>
<evidence type="ECO:0000256" key="3">
    <source>
        <dbReference type="ARBA" id="ARBA00022475"/>
    </source>
</evidence>
<feature type="transmembrane region" description="Helical" evidence="7">
    <location>
        <begin position="444"/>
        <end position="468"/>
    </location>
</feature>
<dbReference type="InterPro" id="IPR039672">
    <property type="entry name" value="MFS_2"/>
</dbReference>
<feature type="transmembrane region" description="Helical" evidence="7">
    <location>
        <begin position="312"/>
        <end position="336"/>
    </location>
</feature>
<organism evidence="8 9">
    <name type="scientific">Euhalothece natronophila Z-M001</name>
    <dbReference type="NCBI Taxonomy" id="522448"/>
    <lineage>
        <taxon>Bacteria</taxon>
        <taxon>Bacillati</taxon>
        <taxon>Cyanobacteriota</taxon>
        <taxon>Cyanophyceae</taxon>
        <taxon>Oscillatoriophycideae</taxon>
        <taxon>Chroococcales</taxon>
        <taxon>Halothecacae</taxon>
        <taxon>Halothece cluster</taxon>
        <taxon>Euhalothece</taxon>
    </lineage>
</organism>
<comment type="subcellular location">
    <subcellularLocation>
        <location evidence="1">Cell membrane</location>
        <topology evidence="1">Multi-pass membrane protein</topology>
    </subcellularLocation>
</comment>
<keyword evidence="2" id="KW-0813">Transport</keyword>
<dbReference type="InterPro" id="IPR036259">
    <property type="entry name" value="MFS_trans_sf"/>
</dbReference>
<feature type="transmembrane region" description="Helical" evidence="7">
    <location>
        <begin position="228"/>
        <end position="249"/>
    </location>
</feature>
<feature type="transmembrane region" description="Helical" evidence="7">
    <location>
        <begin position="348"/>
        <end position="366"/>
    </location>
</feature>
<keyword evidence="9" id="KW-1185">Reference proteome</keyword>
<keyword evidence="6 7" id="KW-0472">Membrane</keyword>
<proteinExistence type="predicted"/>
<dbReference type="Proteomes" id="UP000318453">
    <property type="component" value="Chromosome"/>
</dbReference>
<evidence type="ECO:0000256" key="7">
    <source>
        <dbReference type="SAM" id="Phobius"/>
    </source>
</evidence>
<evidence type="ECO:0000313" key="9">
    <source>
        <dbReference type="Proteomes" id="UP000318453"/>
    </source>
</evidence>